<evidence type="ECO:0000313" key="3">
    <source>
        <dbReference type="Proteomes" id="UP000501690"/>
    </source>
</evidence>
<proteinExistence type="predicted"/>
<evidence type="ECO:0000256" key="1">
    <source>
        <dbReference type="SAM" id="MobiDB-lite"/>
    </source>
</evidence>
<feature type="region of interest" description="Disordered" evidence="1">
    <location>
        <begin position="99"/>
        <end position="124"/>
    </location>
</feature>
<reference evidence="2 3" key="1">
    <citation type="submission" date="2019-04" db="EMBL/GenBank/DDBJ databases">
        <title>An improved genome assembly and genetic linkage map for asparagus bean, Vigna unguiculata ssp. sesquipedialis.</title>
        <authorList>
            <person name="Xia Q."/>
            <person name="Zhang R."/>
            <person name="Dong Y."/>
        </authorList>
    </citation>
    <scope>NUCLEOTIDE SEQUENCE [LARGE SCALE GENOMIC DNA]</scope>
    <source>
        <tissue evidence="2">Leaf</tissue>
    </source>
</reference>
<evidence type="ECO:0000313" key="2">
    <source>
        <dbReference type="EMBL" id="QCD87515.1"/>
    </source>
</evidence>
<protein>
    <submittedName>
        <fullName evidence="2">Uncharacterized protein</fullName>
    </submittedName>
</protein>
<dbReference type="EMBL" id="CP039347">
    <property type="protein sequence ID" value="QCD87515.1"/>
    <property type="molecule type" value="Genomic_DNA"/>
</dbReference>
<keyword evidence="3" id="KW-1185">Reference proteome</keyword>
<accession>A0A4D6LGR7</accession>
<gene>
    <name evidence="2" type="ORF">DEO72_LG3g2051</name>
</gene>
<name>A0A4D6LGR7_VIGUN</name>
<feature type="compositionally biased region" description="Low complexity" evidence="1">
    <location>
        <begin position="99"/>
        <end position="116"/>
    </location>
</feature>
<dbReference type="Proteomes" id="UP000501690">
    <property type="component" value="Linkage Group LG3"/>
</dbReference>
<organism evidence="2 3">
    <name type="scientific">Vigna unguiculata</name>
    <name type="common">Cowpea</name>
    <dbReference type="NCBI Taxonomy" id="3917"/>
    <lineage>
        <taxon>Eukaryota</taxon>
        <taxon>Viridiplantae</taxon>
        <taxon>Streptophyta</taxon>
        <taxon>Embryophyta</taxon>
        <taxon>Tracheophyta</taxon>
        <taxon>Spermatophyta</taxon>
        <taxon>Magnoliopsida</taxon>
        <taxon>eudicotyledons</taxon>
        <taxon>Gunneridae</taxon>
        <taxon>Pentapetalae</taxon>
        <taxon>rosids</taxon>
        <taxon>fabids</taxon>
        <taxon>Fabales</taxon>
        <taxon>Fabaceae</taxon>
        <taxon>Papilionoideae</taxon>
        <taxon>50 kb inversion clade</taxon>
        <taxon>NPAAA clade</taxon>
        <taxon>indigoferoid/millettioid clade</taxon>
        <taxon>Phaseoleae</taxon>
        <taxon>Vigna</taxon>
    </lineage>
</organism>
<sequence length="496" mass="55626">MYMVLAIIRLRPIRPTRCGTPVPQSLNVMNNVQAKDRKRFVAGKGVSGSNKKGFCAFVLDTHDLWCALCRLVWVVTFGGKKLCRLEFLLINVDFAKGMSSSNDTVSLSSSSSGSVESGRDVSRRVEEESTNLVAMVGKIPMETVIEVREDPPKEIAESNWPAKAGYDWVAADVRNQSSLFRWSCLLNSWLNCTPVIAKCVDRGLKSLEQVSAIERVCHDQEGATEKFFYMYMCHFSQLHVRFLLDDFTMGSLYLRPSPHAFLYFYDTRPRQLTTWLSLVSRPSISRLDVFSQSFKHFKDGYFKVVVKEEGKSYFLNADGSTKFPFSWTGNPSRYKDMGTDELSVADREVVEVLMKFTDKLPTKGLAKVYNSVHPIIDSEGHMAQAGKKNLTLFQVLRKERAVKAKTTGNIEVRNLQESLVEVHVHGGTKRKAELPARPGKGKDVKRVRAALLGQGSSSEAKGPEAGLIELSKMAVRKDIAMNLPEIVINSIDSMER</sequence>
<dbReference type="AlphaFoldDB" id="A0A4D6LGR7"/>